<gene>
    <name evidence="1" type="ORF">Syun_020675</name>
</gene>
<dbReference type="EMBL" id="JBBNAF010000009">
    <property type="protein sequence ID" value="KAK9113878.1"/>
    <property type="molecule type" value="Genomic_DNA"/>
</dbReference>
<dbReference type="Proteomes" id="UP001420932">
    <property type="component" value="Unassembled WGS sequence"/>
</dbReference>
<proteinExistence type="predicted"/>
<accession>A0AAP0IEC2</accession>
<sequence>MSPIQFINFTDRDRRICGFNRTNCIGREEVLEAALVPFPLDYHIRCNTFIRHSFWDIRCSVIHQRALFTPPVHLKTSSLSIP</sequence>
<organism evidence="1 2">
    <name type="scientific">Stephania yunnanensis</name>
    <dbReference type="NCBI Taxonomy" id="152371"/>
    <lineage>
        <taxon>Eukaryota</taxon>
        <taxon>Viridiplantae</taxon>
        <taxon>Streptophyta</taxon>
        <taxon>Embryophyta</taxon>
        <taxon>Tracheophyta</taxon>
        <taxon>Spermatophyta</taxon>
        <taxon>Magnoliopsida</taxon>
        <taxon>Ranunculales</taxon>
        <taxon>Menispermaceae</taxon>
        <taxon>Menispermoideae</taxon>
        <taxon>Cissampelideae</taxon>
        <taxon>Stephania</taxon>
    </lineage>
</organism>
<comment type="caution">
    <text evidence="1">The sequence shown here is derived from an EMBL/GenBank/DDBJ whole genome shotgun (WGS) entry which is preliminary data.</text>
</comment>
<evidence type="ECO:0000313" key="2">
    <source>
        <dbReference type="Proteomes" id="UP001420932"/>
    </source>
</evidence>
<evidence type="ECO:0000313" key="1">
    <source>
        <dbReference type="EMBL" id="KAK9113878.1"/>
    </source>
</evidence>
<dbReference type="AlphaFoldDB" id="A0AAP0IEC2"/>
<reference evidence="1 2" key="1">
    <citation type="submission" date="2024-01" db="EMBL/GenBank/DDBJ databases">
        <title>Genome assemblies of Stephania.</title>
        <authorList>
            <person name="Yang L."/>
        </authorList>
    </citation>
    <scope>NUCLEOTIDE SEQUENCE [LARGE SCALE GENOMIC DNA]</scope>
    <source>
        <strain evidence="1">YNDBR</strain>
        <tissue evidence="1">Leaf</tissue>
    </source>
</reference>
<keyword evidence="2" id="KW-1185">Reference proteome</keyword>
<name>A0AAP0IEC2_9MAGN</name>
<protein>
    <submittedName>
        <fullName evidence="1">Uncharacterized protein</fullName>
    </submittedName>
</protein>